<accession>A0A0A9HXP8</accession>
<name>A0A0A9HXP8_ARUDO</name>
<protein>
    <submittedName>
        <fullName evidence="1">Uncharacterized protein</fullName>
    </submittedName>
</protein>
<dbReference type="AlphaFoldDB" id="A0A0A9HXP8"/>
<dbReference type="EMBL" id="GBRH01160218">
    <property type="protein sequence ID" value="JAE37678.1"/>
    <property type="molecule type" value="Transcribed_RNA"/>
</dbReference>
<sequence length="69" mass="7526">MSSMSRTVTEVRSLFLYSSLLRVHNLSTLDSNLTTTPEYPSLNPSTSLLALHELGPALQAEHPRGQDGS</sequence>
<reference evidence="1" key="1">
    <citation type="submission" date="2014-09" db="EMBL/GenBank/DDBJ databases">
        <authorList>
            <person name="Magalhaes I.L.F."/>
            <person name="Oliveira U."/>
            <person name="Santos F.R."/>
            <person name="Vidigal T.H.D.A."/>
            <person name="Brescovit A.D."/>
            <person name="Santos A.J."/>
        </authorList>
    </citation>
    <scope>NUCLEOTIDE SEQUENCE</scope>
    <source>
        <tissue evidence="1">Shoot tissue taken approximately 20 cm above the soil surface</tissue>
    </source>
</reference>
<proteinExistence type="predicted"/>
<organism evidence="1">
    <name type="scientific">Arundo donax</name>
    <name type="common">Giant reed</name>
    <name type="synonym">Donax arundinaceus</name>
    <dbReference type="NCBI Taxonomy" id="35708"/>
    <lineage>
        <taxon>Eukaryota</taxon>
        <taxon>Viridiplantae</taxon>
        <taxon>Streptophyta</taxon>
        <taxon>Embryophyta</taxon>
        <taxon>Tracheophyta</taxon>
        <taxon>Spermatophyta</taxon>
        <taxon>Magnoliopsida</taxon>
        <taxon>Liliopsida</taxon>
        <taxon>Poales</taxon>
        <taxon>Poaceae</taxon>
        <taxon>PACMAD clade</taxon>
        <taxon>Arundinoideae</taxon>
        <taxon>Arundineae</taxon>
        <taxon>Arundo</taxon>
    </lineage>
</organism>
<evidence type="ECO:0000313" key="1">
    <source>
        <dbReference type="EMBL" id="JAE37678.1"/>
    </source>
</evidence>
<reference evidence="1" key="2">
    <citation type="journal article" date="2015" name="Data Brief">
        <title>Shoot transcriptome of the giant reed, Arundo donax.</title>
        <authorList>
            <person name="Barrero R.A."/>
            <person name="Guerrero F.D."/>
            <person name="Moolhuijzen P."/>
            <person name="Goolsby J.A."/>
            <person name="Tidwell J."/>
            <person name="Bellgard S.E."/>
            <person name="Bellgard M.I."/>
        </authorList>
    </citation>
    <scope>NUCLEOTIDE SEQUENCE</scope>
    <source>
        <tissue evidence="1">Shoot tissue taken approximately 20 cm above the soil surface</tissue>
    </source>
</reference>